<dbReference type="SMART" id="SM00382">
    <property type="entry name" value="AAA"/>
    <property type="match status" value="1"/>
</dbReference>
<evidence type="ECO:0000256" key="4">
    <source>
        <dbReference type="ARBA" id="ARBA00022840"/>
    </source>
</evidence>
<dbReference type="InterPro" id="IPR003439">
    <property type="entry name" value="ABC_transporter-like_ATP-bd"/>
</dbReference>
<organism evidence="6 7">
    <name type="scientific">Defluviitoga tunisiensis</name>
    <dbReference type="NCBI Taxonomy" id="1006576"/>
    <lineage>
        <taxon>Bacteria</taxon>
        <taxon>Thermotogati</taxon>
        <taxon>Thermotogota</taxon>
        <taxon>Thermotogae</taxon>
        <taxon>Petrotogales</taxon>
        <taxon>Petrotogaceae</taxon>
        <taxon>Defluviitoga</taxon>
    </lineage>
</organism>
<dbReference type="InterPro" id="IPR017911">
    <property type="entry name" value="MacB-like_ATP-bd"/>
</dbReference>
<evidence type="ECO:0000256" key="1">
    <source>
        <dbReference type="ARBA" id="ARBA00005417"/>
    </source>
</evidence>
<dbReference type="STRING" id="1006576.DTL3_0512"/>
<dbReference type="InterPro" id="IPR027417">
    <property type="entry name" value="P-loop_NTPase"/>
</dbReference>
<reference evidence="7" key="1">
    <citation type="submission" date="2014-11" db="EMBL/GenBank/DDBJ databases">
        <authorList>
            <person name="Wibberg D."/>
        </authorList>
    </citation>
    <scope>NUCLEOTIDE SEQUENCE [LARGE SCALE GENOMIC DNA]</scope>
    <source>
        <strain evidence="7">L3</strain>
    </source>
</reference>
<keyword evidence="3" id="KW-0547">Nucleotide-binding</keyword>
<keyword evidence="4" id="KW-0067">ATP-binding</keyword>
<dbReference type="PANTHER" id="PTHR42798">
    <property type="entry name" value="LIPOPROTEIN-RELEASING SYSTEM ATP-BINDING PROTEIN LOLD"/>
    <property type="match status" value="1"/>
</dbReference>
<keyword evidence="6" id="KW-0378">Hydrolase</keyword>
<sequence>MYSENSVLIKAIDLNKIYNDKRVKVEALKNVSLTIHKGEFIAILGPSGSGKTTLLNCLAAIDYPTTGEIFFKGIPFQNLKEEERTAFRAKNMGFVFQFFNLVPVLTVLENVELPLLILGNKNKGAKEKAYEVLKKLRLESKADRFPYELSGGEQQRVAIARAIIHSPEVIWADEPTGNLDSETGEKIIDLLEQIREENGTTLVIVTHDLNIAKKADRILFIRDGVLKEHFEVG</sequence>
<dbReference type="PANTHER" id="PTHR42798:SF7">
    <property type="entry name" value="ALPHA-D-RIBOSE 1-METHYLPHOSPHONATE 5-TRIPHOSPHATE SYNTHASE SUBUNIT PHNL"/>
    <property type="match status" value="1"/>
</dbReference>
<dbReference type="PROSITE" id="PS50893">
    <property type="entry name" value="ABC_TRANSPORTER_2"/>
    <property type="match status" value="1"/>
</dbReference>
<protein>
    <submittedName>
        <fullName evidence="6">ABC-type antimicrobial peptide transport system, ATPase component</fullName>
        <ecNumber evidence="6">3.6.3.-</ecNumber>
    </submittedName>
</protein>
<evidence type="ECO:0000256" key="2">
    <source>
        <dbReference type="ARBA" id="ARBA00022448"/>
    </source>
</evidence>
<dbReference type="InterPro" id="IPR017871">
    <property type="entry name" value="ABC_transporter-like_CS"/>
</dbReference>
<evidence type="ECO:0000313" key="6">
    <source>
        <dbReference type="EMBL" id="CEP77834.1"/>
    </source>
</evidence>
<keyword evidence="2" id="KW-0813">Transport</keyword>
<dbReference type="KEGG" id="dtn:DTL3_0512"/>
<name>A0A0C7P1I2_DEFTU</name>
<dbReference type="GO" id="GO:0005524">
    <property type="term" value="F:ATP binding"/>
    <property type="evidence" value="ECO:0007669"/>
    <property type="project" value="UniProtKB-KW"/>
</dbReference>
<feature type="domain" description="ABC transporter" evidence="5">
    <location>
        <begin position="9"/>
        <end position="232"/>
    </location>
</feature>
<keyword evidence="7" id="KW-1185">Reference proteome</keyword>
<dbReference type="EC" id="3.6.3.-" evidence="6"/>
<dbReference type="InterPro" id="IPR003593">
    <property type="entry name" value="AAA+_ATPase"/>
</dbReference>
<dbReference type="Proteomes" id="UP000032809">
    <property type="component" value="Chromosome I"/>
</dbReference>
<dbReference type="RefSeq" id="WP_144403462.1">
    <property type="nucleotide sequence ID" value="NZ_LN824141.1"/>
</dbReference>
<dbReference type="CDD" id="cd03255">
    <property type="entry name" value="ABC_MJ0796_LolCDE_FtsE"/>
    <property type="match status" value="1"/>
</dbReference>
<dbReference type="GO" id="GO:0022857">
    <property type="term" value="F:transmembrane transporter activity"/>
    <property type="evidence" value="ECO:0007669"/>
    <property type="project" value="UniProtKB-ARBA"/>
</dbReference>
<dbReference type="Pfam" id="PF00005">
    <property type="entry name" value="ABC_tran"/>
    <property type="match status" value="1"/>
</dbReference>
<dbReference type="AlphaFoldDB" id="A0A0C7P1I2"/>
<comment type="similarity">
    <text evidence="1">Belongs to the ABC transporter superfamily.</text>
</comment>
<dbReference type="HOGENOM" id="CLU_000604_1_22_0"/>
<proteinExistence type="inferred from homology"/>
<dbReference type="FunFam" id="3.40.50.300:FF:000032">
    <property type="entry name" value="Export ABC transporter ATP-binding protein"/>
    <property type="match status" value="1"/>
</dbReference>
<dbReference type="PROSITE" id="PS00211">
    <property type="entry name" value="ABC_TRANSPORTER_1"/>
    <property type="match status" value="1"/>
</dbReference>
<evidence type="ECO:0000313" key="7">
    <source>
        <dbReference type="Proteomes" id="UP000032809"/>
    </source>
</evidence>
<dbReference type="EMBL" id="LN824141">
    <property type="protein sequence ID" value="CEP77834.1"/>
    <property type="molecule type" value="Genomic_DNA"/>
</dbReference>
<evidence type="ECO:0000259" key="5">
    <source>
        <dbReference type="PROSITE" id="PS50893"/>
    </source>
</evidence>
<gene>
    <name evidence="6" type="primary">salX</name>
    <name evidence="6" type="ORF">DTL3_0512</name>
</gene>
<dbReference type="PATRIC" id="fig|1006576.9.peg.503"/>
<dbReference type="OrthoDB" id="9810992at2"/>
<evidence type="ECO:0000256" key="3">
    <source>
        <dbReference type="ARBA" id="ARBA00022741"/>
    </source>
</evidence>
<dbReference type="SUPFAM" id="SSF52540">
    <property type="entry name" value="P-loop containing nucleoside triphosphate hydrolases"/>
    <property type="match status" value="1"/>
</dbReference>
<dbReference type="Gene3D" id="3.40.50.300">
    <property type="entry name" value="P-loop containing nucleotide triphosphate hydrolases"/>
    <property type="match status" value="1"/>
</dbReference>
<dbReference type="GO" id="GO:0098796">
    <property type="term" value="C:membrane protein complex"/>
    <property type="evidence" value="ECO:0007669"/>
    <property type="project" value="UniProtKB-ARBA"/>
</dbReference>
<dbReference type="GO" id="GO:0016887">
    <property type="term" value="F:ATP hydrolysis activity"/>
    <property type="evidence" value="ECO:0007669"/>
    <property type="project" value="InterPro"/>
</dbReference>
<accession>A0A0C7P1I2</accession>